<gene>
    <name evidence="2" type="ORF">KGQ19_05085</name>
</gene>
<reference evidence="2 3" key="1">
    <citation type="submission" date="2020-02" db="EMBL/GenBank/DDBJ databases">
        <title>Acidophilic actinobacteria isolated from forest soil.</title>
        <authorList>
            <person name="Golinska P."/>
        </authorList>
    </citation>
    <scope>NUCLEOTIDE SEQUENCE [LARGE SCALE GENOMIC DNA]</scope>
    <source>
        <strain evidence="2 3">NL8</strain>
    </source>
</reference>
<comment type="caution">
    <text evidence="2">The sequence shown here is derived from an EMBL/GenBank/DDBJ whole genome shotgun (WGS) entry which is preliminary data.</text>
</comment>
<evidence type="ECO:0000313" key="2">
    <source>
        <dbReference type="EMBL" id="MBS2546238.1"/>
    </source>
</evidence>
<dbReference type="EMBL" id="JAAFYZ010000010">
    <property type="protein sequence ID" value="MBS2546238.1"/>
    <property type="molecule type" value="Genomic_DNA"/>
</dbReference>
<dbReference type="Proteomes" id="UP000730482">
    <property type="component" value="Unassembled WGS sequence"/>
</dbReference>
<feature type="compositionally biased region" description="Polar residues" evidence="1">
    <location>
        <begin position="261"/>
        <end position="274"/>
    </location>
</feature>
<evidence type="ECO:0000256" key="1">
    <source>
        <dbReference type="SAM" id="MobiDB-lite"/>
    </source>
</evidence>
<proteinExistence type="predicted"/>
<keyword evidence="3" id="KW-1185">Reference proteome</keyword>
<feature type="compositionally biased region" description="Basic and acidic residues" evidence="1">
    <location>
        <begin position="250"/>
        <end position="260"/>
    </location>
</feature>
<dbReference type="RefSeq" id="WP_212007888.1">
    <property type="nucleotide sequence ID" value="NZ_JAAFYZ010000010.1"/>
</dbReference>
<evidence type="ECO:0000313" key="3">
    <source>
        <dbReference type="Proteomes" id="UP000730482"/>
    </source>
</evidence>
<name>A0ABS5KJB4_9ACTN</name>
<accession>A0ABS5KJB4</accession>
<protein>
    <submittedName>
        <fullName evidence="2">Uncharacterized protein</fullName>
    </submittedName>
</protein>
<feature type="region of interest" description="Disordered" evidence="1">
    <location>
        <begin position="242"/>
        <end position="274"/>
    </location>
</feature>
<sequence>MVDDLIPARPPALSDPRAAVQALLSKLLAASTDPDVNARDALAFAVHEHALQLREADPAAVTPRMIQAAEMLADGADALSDAARAAREVLDEELTALGGGEISGKRKVLDPVTGEPVKDLVTGEDKEETVYVTGADGTRYRLLRGHTVTKVFDDALMIELIAAAARADYRAPAGMPVFLASQFGDAFESGVVRGAEMARAAIGSGGAWLPSVLGRWAGQLGRAGDMRGAGLLKAAIRRPKIGKKTAARFEPVKHASDPNRPRSTTPGSQTGYVS</sequence>
<organism evidence="2 3">
    <name type="scientific">Catenulispora pinistramenti</name>
    <dbReference type="NCBI Taxonomy" id="2705254"/>
    <lineage>
        <taxon>Bacteria</taxon>
        <taxon>Bacillati</taxon>
        <taxon>Actinomycetota</taxon>
        <taxon>Actinomycetes</taxon>
        <taxon>Catenulisporales</taxon>
        <taxon>Catenulisporaceae</taxon>
        <taxon>Catenulispora</taxon>
    </lineage>
</organism>